<dbReference type="GO" id="GO:0005886">
    <property type="term" value="C:plasma membrane"/>
    <property type="evidence" value="ECO:0007669"/>
    <property type="project" value="TreeGrafter"/>
</dbReference>
<dbReference type="GO" id="GO:0004312">
    <property type="term" value="F:fatty acid synthase activity"/>
    <property type="evidence" value="ECO:0007669"/>
    <property type="project" value="TreeGrafter"/>
</dbReference>
<dbReference type="Gene3D" id="1.10.1200.10">
    <property type="entry name" value="ACP-like"/>
    <property type="match status" value="1"/>
</dbReference>
<gene>
    <name evidence="6" type="ORF">F7Q93_24575</name>
</gene>
<evidence type="ECO:0000256" key="3">
    <source>
        <dbReference type="ARBA" id="ARBA00022679"/>
    </source>
</evidence>
<dbReference type="InterPro" id="IPR009081">
    <property type="entry name" value="PP-bd_ACP"/>
</dbReference>
<dbReference type="PANTHER" id="PTHR43775">
    <property type="entry name" value="FATTY ACID SYNTHASE"/>
    <property type="match status" value="1"/>
</dbReference>
<dbReference type="Pfam" id="PF22621">
    <property type="entry name" value="CurL-like_PKS_C"/>
    <property type="match status" value="1"/>
</dbReference>
<dbReference type="PANTHER" id="PTHR43775:SF37">
    <property type="entry name" value="SI:DKEY-61P9.11"/>
    <property type="match status" value="1"/>
</dbReference>
<name>A0A643ESP8_9HYPH</name>
<evidence type="ECO:0000259" key="4">
    <source>
        <dbReference type="PROSITE" id="PS50075"/>
    </source>
</evidence>
<protein>
    <recommendedName>
        <fullName evidence="7">Carrier domain-containing protein</fullName>
    </recommendedName>
</protein>
<dbReference type="EMBL" id="VZPE01000026">
    <property type="protein sequence ID" value="KAB0564351.1"/>
    <property type="molecule type" value="Genomic_DNA"/>
</dbReference>
<dbReference type="GO" id="GO:0031177">
    <property type="term" value="F:phosphopantetheine binding"/>
    <property type="evidence" value="ECO:0007669"/>
    <property type="project" value="InterPro"/>
</dbReference>
<dbReference type="Pfam" id="PF02801">
    <property type="entry name" value="Ketoacyl-synt_C"/>
    <property type="match status" value="1"/>
</dbReference>
<dbReference type="SMART" id="SM00823">
    <property type="entry name" value="PKS_PP"/>
    <property type="match status" value="1"/>
</dbReference>
<dbReference type="InterPro" id="IPR020806">
    <property type="entry name" value="PKS_PP-bd"/>
</dbReference>
<dbReference type="Pfam" id="PF00109">
    <property type="entry name" value="ketoacyl-synt"/>
    <property type="match status" value="1"/>
</dbReference>
<sequence length="967" mass="104898">MTTTSHEIAIIGIGCRFPEAETVDEFWKLLTKRHSVMRPTGRINGTQLGFVDVQTPIPDIDLFDAPFFRMSAYEATLTDPQHRMFLECAYQALENGGYAGNTAGCAVGVFGSTSFSTYLFNNILKSCQRETADNYQILIHNDKDFLASRVSYSLDLRGPAITIQTACSSSLVATHLACQSILVGECEMALAGGVSLSLPQDAGHIHKPGGILSDQPSCRAFDADAAGTVKGNGCGVILLKAYTAAVADGDQIIAVIRATAINNDGGEKANFMSPTVRGQASVIREAIEVAEIAVDELDYIETHGTGTKLGDMVEAEALAMALSGRKGHTVRLGTLKPNIGHLDAAAGIAGVIKAAMVLDRQAIPAAASFDTANPDLNLEGKGFLIVSGSMLQEHSIRHAGVSSFGVGGTNAHIVMASPPRRQYPPCNRCELFLLSAQSETALFDLANRTASIIENNEWRLIDIAYTLACRRTFWPVRVAFVAQTLDDLLTQLRSVEQLLLRVPSDTTDTLTAFGTRWCRGTDADFMSLFAECPTVCLPLPGYGFDRKSYWIEPDDTDTPNKDKPVSQKLVPQGGTLASLLELATIRLGAEKIQPHVDFTEQGGDSIMLIDLLFDIQERFGIEIPVSIAMQLGTPAAIARELDHRLSQVSDSPPELLTKAVPADTGASEVRAKLVCIVPSQKRRSIVLVHPAGGTISTYVDLCETISEEEYSVYGIPFPRAFLVSPGNLTITDLAHRYVDAIHENLKVENLILGGYSFGGNVAYEMAHIFADRYGYSPNIMLFDSHPPHAYGTSLVSDAKLVETFALIIHSVMIRTGGFTVATEDIAKSYRGLSLDAAIDRLLAEGIVPIGLQADDLARFYQIWVVNHSMLCGPGRRDPAPVNTVLFNVGVSECPLILQNLGIAPVEHSAWQNYITGYLRIENLPGDHYTAFTIPENIASARDKFRALLSDDWLWQPLTKQPHTEAIL</sequence>
<keyword evidence="1" id="KW-0596">Phosphopantetheine</keyword>
<dbReference type="GO" id="GO:0005737">
    <property type="term" value="C:cytoplasm"/>
    <property type="evidence" value="ECO:0007669"/>
    <property type="project" value="TreeGrafter"/>
</dbReference>
<accession>A0A643ESP8</accession>
<reference evidence="6" key="1">
    <citation type="submission" date="2019-09" db="EMBL/GenBank/DDBJ databases">
        <title>Draft genome sequences of 48 bacterial type strains from the CCUG.</title>
        <authorList>
            <person name="Tunovic T."/>
            <person name="Pineiro-Iglesias B."/>
            <person name="Unosson C."/>
            <person name="Inganas E."/>
            <person name="Ohlen M."/>
            <person name="Cardew S."/>
            <person name="Jensie-Markopoulos S."/>
            <person name="Salva-Serra F."/>
            <person name="Jaen-Luchoro D."/>
            <person name="Karlsson R."/>
            <person name="Svensson-Stadler L."/>
            <person name="Chun J."/>
            <person name="Moore E."/>
        </authorList>
    </citation>
    <scope>NUCLEOTIDE SEQUENCE</scope>
    <source>
        <strain evidence="6">CCUG 50899</strain>
    </source>
</reference>
<evidence type="ECO:0008006" key="7">
    <source>
        <dbReference type="Google" id="ProtNLM"/>
    </source>
</evidence>
<dbReference type="AlphaFoldDB" id="A0A643ESP8"/>
<evidence type="ECO:0000259" key="5">
    <source>
        <dbReference type="PROSITE" id="PS52004"/>
    </source>
</evidence>
<organism evidence="6">
    <name type="scientific">Brucella pituitosa</name>
    <dbReference type="NCBI Taxonomy" id="571256"/>
    <lineage>
        <taxon>Bacteria</taxon>
        <taxon>Pseudomonadati</taxon>
        <taxon>Pseudomonadota</taxon>
        <taxon>Alphaproteobacteria</taxon>
        <taxon>Hyphomicrobiales</taxon>
        <taxon>Brucellaceae</taxon>
        <taxon>Brucella/Ochrobactrum group</taxon>
        <taxon>Brucella</taxon>
    </lineage>
</organism>
<dbReference type="CDD" id="cd00833">
    <property type="entry name" value="PKS"/>
    <property type="match status" value="1"/>
</dbReference>
<comment type="caution">
    <text evidence="6">The sequence shown here is derived from an EMBL/GenBank/DDBJ whole genome shotgun (WGS) entry which is preliminary data.</text>
</comment>
<dbReference type="InterPro" id="IPR014031">
    <property type="entry name" value="Ketoacyl_synth_C"/>
</dbReference>
<dbReference type="PROSITE" id="PS50075">
    <property type="entry name" value="CARRIER"/>
    <property type="match status" value="1"/>
</dbReference>
<dbReference type="InterPro" id="IPR029058">
    <property type="entry name" value="AB_hydrolase_fold"/>
</dbReference>
<dbReference type="Gene3D" id="3.40.47.10">
    <property type="match status" value="1"/>
</dbReference>
<dbReference type="SUPFAM" id="SSF47336">
    <property type="entry name" value="ACP-like"/>
    <property type="match status" value="1"/>
</dbReference>
<dbReference type="PROSITE" id="PS52004">
    <property type="entry name" value="KS3_2"/>
    <property type="match status" value="1"/>
</dbReference>
<dbReference type="GO" id="GO:0071770">
    <property type="term" value="P:DIM/DIP cell wall layer assembly"/>
    <property type="evidence" value="ECO:0007669"/>
    <property type="project" value="TreeGrafter"/>
</dbReference>
<evidence type="ECO:0000256" key="1">
    <source>
        <dbReference type="ARBA" id="ARBA00022450"/>
    </source>
</evidence>
<dbReference type="InterPro" id="IPR036736">
    <property type="entry name" value="ACP-like_sf"/>
</dbReference>
<dbReference type="SMART" id="SM00825">
    <property type="entry name" value="PKS_KS"/>
    <property type="match status" value="1"/>
</dbReference>
<dbReference type="InterPro" id="IPR016039">
    <property type="entry name" value="Thiolase-like"/>
</dbReference>
<keyword evidence="2" id="KW-0597">Phosphoprotein</keyword>
<evidence type="ECO:0000256" key="2">
    <source>
        <dbReference type="ARBA" id="ARBA00022553"/>
    </source>
</evidence>
<dbReference type="InterPro" id="IPR001031">
    <property type="entry name" value="Thioesterase"/>
</dbReference>
<dbReference type="InterPro" id="IPR050091">
    <property type="entry name" value="PKS_NRPS_Biosynth_Enz"/>
</dbReference>
<feature type="domain" description="Ketosynthase family 3 (KS3)" evidence="5">
    <location>
        <begin position="5"/>
        <end position="417"/>
    </location>
</feature>
<evidence type="ECO:0000313" key="6">
    <source>
        <dbReference type="EMBL" id="KAB0564351.1"/>
    </source>
</evidence>
<dbReference type="Pfam" id="PF00550">
    <property type="entry name" value="PP-binding"/>
    <property type="match status" value="1"/>
</dbReference>
<dbReference type="Gene3D" id="3.40.50.1820">
    <property type="entry name" value="alpha/beta hydrolase"/>
    <property type="match status" value="1"/>
</dbReference>
<dbReference type="InterPro" id="IPR014030">
    <property type="entry name" value="Ketoacyl_synth_N"/>
</dbReference>
<feature type="domain" description="Carrier" evidence="4">
    <location>
        <begin position="570"/>
        <end position="645"/>
    </location>
</feature>
<dbReference type="SUPFAM" id="SSF53474">
    <property type="entry name" value="alpha/beta-Hydrolases"/>
    <property type="match status" value="1"/>
</dbReference>
<dbReference type="RefSeq" id="WP_128094591.1">
    <property type="nucleotide sequence ID" value="NZ_JBHEEN010000020.1"/>
</dbReference>
<dbReference type="GO" id="GO:0006633">
    <property type="term" value="P:fatty acid biosynthetic process"/>
    <property type="evidence" value="ECO:0007669"/>
    <property type="project" value="TreeGrafter"/>
</dbReference>
<keyword evidence="3" id="KW-0808">Transferase</keyword>
<proteinExistence type="predicted"/>
<dbReference type="Pfam" id="PF00975">
    <property type="entry name" value="Thioesterase"/>
    <property type="match status" value="1"/>
</dbReference>
<dbReference type="InterPro" id="IPR020841">
    <property type="entry name" value="PKS_Beta-ketoAc_synthase_dom"/>
</dbReference>
<dbReference type="SUPFAM" id="SSF53901">
    <property type="entry name" value="Thiolase-like"/>
    <property type="match status" value="1"/>
</dbReference>
<dbReference type="Gene3D" id="1.10.1240.100">
    <property type="match status" value="1"/>
</dbReference>